<dbReference type="GO" id="GO:0004803">
    <property type="term" value="F:transposase activity"/>
    <property type="evidence" value="ECO:0007669"/>
    <property type="project" value="InterPro"/>
</dbReference>
<sequence>MISELYQKVLENELGRARYLLLLMIVGTLQILKQAKLEILAEALPIPILFESRRKKLKRFLKLEILNIEKIWFPCLKEMLKQQERFTIKGLVYIAIDRTSWGAINILMVSLIYDKRAMAIYWEILDKKGSSNLEEQQRVLGKILTVLSGHKIVVLGDREFCSVSLGKWLQKQSLYFCLRQKKSTNVKTKEGIYQEMRELGLSPGTQLFLNDINITKEQGFGEFNLAGKWKKTYRGFQTKEPWYILTNFGDLETAIIAYQKRFDIEEMFRDFKSGGYSLEGSQLAPQYLSKLIIVIAIAYTSATMQGKKIKDMGIQKYVTRPEKRYKGQRRHSSFYVGQHLYHWLQLHQMFQKNIEELMQISRYRLKDYIKGQRAISRLFGLCYAMDGGYKEWNPYVERHLAIFVNCFLSRANSSIKSLAIEGFSQFMPPYRTITSNEEP</sequence>
<keyword evidence="3" id="KW-1185">Reference proteome</keyword>
<organism evidence="2 3">
    <name type="scientific">Microcystis aeruginosa PCC 7806SL</name>
    <dbReference type="NCBI Taxonomy" id="1903187"/>
    <lineage>
        <taxon>Bacteria</taxon>
        <taxon>Bacillati</taxon>
        <taxon>Cyanobacteriota</taxon>
        <taxon>Cyanophyceae</taxon>
        <taxon>Oscillatoriophycideae</taxon>
        <taxon>Chroococcales</taxon>
        <taxon>Microcystaceae</taxon>
        <taxon>Microcystis</taxon>
    </lineage>
</organism>
<gene>
    <name evidence="2" type="primary">atn1</name>
    <name evidence="2" type="ORF">BH695_2964</name>
</gene>
<dbReference type="Proteomes" id="UP000192439">
    <property type="component" value="Chromosome"/>
</dbReference>
<dbReference type="InterPro" id="IPR002559">
    <property type="entry name" value="Transposase_11"/>
</dbReference>
<protein>
    <submittedName>
        <fullName evidence="2">Atn1</fullName>
    </submittedName>
</protein>
<evidence type="ECO:0000259" key="1">
    <source>
        <dbReference type="Pfam" id="PF01609"/>
    </source>
</evidence>
<dbReference type="InterPro" id="IPR012337">
    <property type="entry name" value="RNaseH-like_sf"/>
</dbReference>
<dbReference type="GO" id="GO:0006313">
    <property type="term" value="P:DNA transposition"/>
    <property type="evidence" value="ECO:0007669"/>
    <property type="project" value="InterPro"/>
</dbReference>
<dbReference type="SUPFAM" id="SSF53098">
    <property type="entry name" value="Ribonuclease H-like"/>
    <property type="match status" value="1"/>
</dbReference>
<dbReference type="AlphaFoldDB" id="A0AB33BU27"/>
<evidence type="ECO:0000313" key="2">
    <source>
        <dbReference type="EMBL" id="ARI82243.1"/>
    </source>
</evidence>
<accession>A0AB33BU27</accession>
<dbReference type="InterPro" id="IPR047658">
    <property type="entry name" value="IS4-like_transpos"/>
</dbReference>
<name>A0AB33BU27_MICA7</name>
<dbReference type="NCBIfam" id="NF033591">
    <property type="entry name" value="transpos_IS4_2"/>
    <property type="match status" value="1"/>
</dbReference>
<feature type="domain" description="Transposase IS4-like" evidence="1">
    <location>
        <begin position="109"/>
        <end position="277"/>
    </location>
</feature>
<evidence type="ECO:0000313" key="3">
    <source>
        <dbReference type="Proteomes" id="UP000192439"/>
    </source>
</evidence>
<dbReference type="Pfam" id="PF01609">
    <property type="entry name" value="DDE_Tnp_1"/>
    <property type="match status" value="1"/>
</dbReference>
<reference evidence="2 3" key="1">
    <citation type="journal article" date="2018" name="Harmful Algae">
        <title>The highly heterogeneous methylated genomes and diverse restriction-modification systems of bloom-forming Microcystis.</title>
        <authorList>
            <person name="Zhao L."/>
            <person name="Song Y."/>
            <person name="Li L."/>
            <person name="Gan N."/>
            <person name="Brand J.J."/>
            <person name="Song L."/>
        </authorList>
    </citation>
    <scope>NUCLEOTIDE SEQUENCE [LARGE SCALE GENOMIC DNA]</scope>
    <source>
        <strain evidence="2 3">PCC 7806SL</strain>
    </source>
</reference>
<proteinExistence type="predicted"/>
<dbReference type="EMBL" id="CP020771">
    <property type="protein sequence ID" value="ARI82243.1"/>
    <property type="molecule type" value="Genomic_DNA"/>
</dbReference>
<dbReference type="GO" id="GO:0003677">
    <property type="term" value="F:DNA binding"/>
    <property type="evidence" value="ECO:0007669"/>
    <property type="project" value="InterPro"/>
</dbReference>